<reference evidence="2" key="1">
    <citation type="submission" date="2021-01" db="EMBL/GenBank/DDBJ databases">
        <authorList>
            <person name="Kaushik A."/>
        </authorList>
    </citation>
    <scope>NUCLEOTIDE SEQUENCE</scope>
    <source>
        <strain evidence="2">Type strain: AG8-Rh-89/</strain>
    </source>
</reference>
<dbReference type="Proteomes" id="UP000663850">
    <property type="component" value="Unassembled WGS sequence"/>
</dbReference>
<dbReference type="EMBL" id="CAJMWZ010000466">
    <property type="protein sequence ID" value="CAE6419845.1"/>
    <property type="molecule type" value="Genomic_DNA"/>
</dbReference>
<dbReference type="AlphaFoldDB" id="A0A8H2X809"/>
<feature type="domain" description="Large ribosomal subunit protein uL4 C-terminal" evidence="1">
    <location>
        <begin position="10"/>
        <end position="45"/>
    </location>
</feature>
<evidence type="ECO:0000313" key="3">
    <source>
        <dbReference type="Proteomes" id="UP000663850"/>
    </source>
</evidence>
<evidence type="ECO:0000313" key="2">
    <source>
        <dbReference type="EMBL" id="CAE6419845.1"/>
    </source>
</evidence>
<comment type="caution">
    <text evidence="2">The sequence shown here is derived from an EMBL/GenBank/DDBJ whole genome shotgun (WGS) entry which is preliminary data.</text>
</comment>
<protein>
    <recommendedName>
        <fullName evidence="1">Large ribosomal subunit protein uL4 C-terminal domain-containing protein</fullName>
    </recommendedName>
</protein>
<dbReference type="InterPro" id="IPR025755">
    <property type="entry name" value="Ribos_uL4_C_dom"/>
</dbReference>
<dbReference type="Pfam" id="PF14374">
    <property type="entry name" value="Ribos_L4_asso_C"/>
    <property type="match status" value="1"/>
</dbReference>
<accession>A0A8H2X809</accession>
<gene>
    <name evidence="2" type="ORF">RDB_LOCUS8696</name>
</gene>
<organism evidence="2 3">
    <name type="scientific">Rhizoctonia solani</name>
    <dbReference type="NCBI Taxonomy" id="456999"/>
    <lineage>
        <taxon>Eukaryota</taxon>
        <taxon>Fungi</taxon>
        <taxon>Dikarya</taxon>
        <taxon>Basidiomycota</taxon>
        <taxon>Agaricomycotina</taxon>
        <taxon>Agaricomycetes</taxon>
        <taxon>Cantharellales</taxon>
        <taxon>Ceratobasidiaceae</taxon>
        <taxon>Rhizoctonia</taxon>
    </lineage>
</organism>
<evidence type="ECO:0000259" key="1">
    <source>
        <dbReference type="Pfam" id="PF14374"/>
    </source>
</evidence>
<sequence length="68" mass="7473">MISSRSNASAYSENPLVNKGVLFKLNPYAKKLRHQELIKQNKKKEGSTKATKPGKVAGETFLTTLLAP</sequence>
<proteinExistence type="predicted"/>
<name>A0A8H2X809_9AGAM</name>